<feature type="chain" id="PRO_5002064587" evidence="1">
    <location>
        <begin position="20"/>
        <end position="36"/>
    </location>
</feature>
<evidence type="ECO:0000313" key="2">
    <source>
        <dbReference type="EMBL" id="JAE08905.1"/>
    </source>
</evidence>
<accession>A0A0A9F772</accession>
<dbReference type="EMBL" id="GBRH01188991">
    <property type="protein sequence ID" value="JAE08905.1"/>
    <property type="molecule type" value="Transcribed_RNA"/>
</dbReference>
<feature type="signal peptide" evidence="1">
    <location>
        <begin position="1"/>
        <end position="19"/>
    </location>
</feature>
<proteinExistence type="predicted"/>
<protein>
    <submittedName>
        <fullName evidence="2">Uncharacterized protein</fullName>
    </submittedName>
</protein>
<reference evidence="2" key="1">
    <citation type="submission" date="2014-09" db="EMBL/GenBank/DDBJ databases">
        <authorList>
            <person name="Magalhaes I.L.F."/>
            <person name="Oliveira U."/>
            <person name="Santos F.R."/>
            <person name="Vidigal T.H.D.A."/>
            <person name="Brescovit A.D."/>
            <person name="Santos A.J."/>
        </authorList>
    </citation>
    <scope>NUCLEOTIDE SEQUENCE</scope>
    <source>
        <tissue evidence="2">Shoot tissue taken approximately 20 cm above the soil surface</tissue>
    </source>
</reference>
<keyword evidence="1" id="KW-0732">Signal</keyword>
<reference evidence="2" key="2">
    <citation type="journal article" date="2015" name="Data Brief">
        <title>Shoot transcriptome of the giant reed, Arundo donax.</title>
        <authorList>
            <person name="Barrero R.A."/>
            <person name="Guerrero F.D."/>
            <person name="Moolhuijzen P."/>
            <person name="Goolsby J.A."/>
            <person name="Tidwell J."/>
            <person name="Bellgard S.E."/>
            <person name="Bellgard M.I."/>
        </authorList>
    </citation>
    <scope>NUCLEOTIDE SEQUENCE</scope>
    <source>
        <tissue evidence="2">Shoot tissue taken approximately 20 cm above the soil surface</tissue>
    </source>
</reference>
<sequence>MAACIYWGCICEFVNWISCVLLCCRSSENISKPIWG</sequence>
<evidence type="ECO:0000256" key="1">
    <source>
        <dbReference type="SAM" id="SignalP"/>
    </source>
</evidence>
<organism evidence="2">
    <name type="scientific">Arundo donax</name>
    <name type="common">Giant reed</name>
    <name type="synonym">Donax arundinaceus</name>
    <dbReference type="NCBI Taxonomy" id="35708"/>
    <lineage>
        <taxon>Eukaryota</taxon>
        <taxon>Viridiplantae</taxon>
        <taxon>Streptophyta</taxon>
        <taxon>Embryophyta</taxon>
        <taxon>Tracheophyta</taxon>
        <taxon>Spermatophyta</taxon>
        <taxon>Magnoliopsida</taxon>
        <taxon>Liliopsida</taxon>
        <taxon>Poales</taxon>
        <taxon>Poaceae</taxon>
        <taxon>PACMAD clade</taxon>
        <taxon>Arundinoideae</taxon>
        <taxon>Arundineae</taxon>
        <taxon>Arundo</taxon>
    </lineage>
</organism>
<dbReference type="AlphaFoldDB" id="A0A0A9F772"/>
<name>A0A0A9F772_ARUDO</name>